<evidence type="ECO:0000313" key="1">
    <source>
        <dbReference type="EMBL" id="MFC4388710.1"/>
    </source>
</evidence>
<comment type="caution">
    <text evidence="1">The sequence shown here is derived from an EMBL/GenBank/DDBJ whole genome shotgun (WGS) entry which is preliminary data.</text>
</comment>
<accession>A0ABV8VXL6</accession>
<protein>
    <recommendedName>
        <fullName evidence="3">Glycosyltransferase family 1 protein</fullName>
    </recommendedName>
</protein>
<organism evidence="1 2">
    <name type="scientific">Gracilibacillus marinus</name>
    <dbReference type="NCBI Taxonomy" id="630535"/>
    <lineage>
        <taxon>Bacteria</taxon>
        <taxon>Bacillati</taxon>
        <taxon>Bacillota</taxon>
        <taxon>Bacilli</taxon>
        <taxon>Bacillales</taxon>
        <taxon>Bacillaceae</taxon>
        <taxon>Gracilibacillus</taxon>
    </lineage>
</organism>
<dbReference type="Proteomes" id="UP001595880">
    <property type="component" value="Unassembled WGS sequence"/>
</dbReference>
<evidence type="ECO:0000313" key="2">
    <source>
        <dbReference type="Proteomes" id="UP001595880"/>
    </source>
</evidence>
<name>A0ABV8VXL6_9BACI</name>
<reference evidence="2" key="1">
    <citation type="journal article" date="2019" name="Int. J. Syst. Evol. Microbiol.">
        <title>The Global Catalogue of Microorganisms (GCM) 10K type strain sequencing project: providing services to taxonomists for standard genome sequencing and annotation.</title>
        <authorList>
            <consortium name="The Broad Institute Genomics Platform"/>
            <consortium name="The Broad Institute Genome Sequencing Center for Infectious Disease"/>
            <person name="Wu L."/>
            <person name="Ma J."/>
        </authorList>
    </citation>
    <scope>NUCLEOTIDE SEQUENCE [LARGE SCALE GENOMIC DNA]</scope>
    <source>
        <strain evidence="2">KACC 14058</strain>
    </source>
</reference>
<sequence length="200" mass="24185">METKRVLWVIDPNDPIVSKDQLIEKCLNHYKNNYDIYVQLLEYCPILYNHLKNITRLLPPFSKSKRTSASSTIHPIKIPHHIRYAYYKYPNLVEIYWRYIKETLWKDTRYYHKVVIFSQGLAELYVREAVTFHKVYIHIHDVNSVITNKLWQGPLTHFYTNSTFIHYMLDKKGYTIQCKKDRYELENSASLAAVRRDRFY</sequence>
<proteinExistence type="predicted"/>
<keyword evidence="2" id="KW-1185">Reference proteome</keyword>
<dbReference type="EMBL" id="JBHSDV010000004">
    <property type="protein sequence ID" value="MFC4388710.1"/>
    <property type="molecule type" value="Genomic_DNA"/>
</dbReference>
<dbReference type="RefSeq" id="WP_390199944.1">
    <property type="nucleotide sequence ID" value="NZ_JBHSDV010000004.1"/>
</dbReference>
<evidence type="ECO:0008006" key="3">
    <source>
        <dbReference type="Google" id="ProtNLM"/>
    </source>
</evidence>
<gene>
    <name evidence="1" type="ORF">ACFOZ1_12995</name>
</gene>